<dbReference type="EMBL" id="JABDJR010000073">
    <property type="protein sequence ID" value="NNF05541.1"/>
    <property type="molecule type" value="Genomic_DNA"/>
</dbReference>
<protein>
    <submittedName>
        <fullName evidence="5">Alpha-glucan family phosphorylase</fullName>
    </submittedName>
</protein>
<proteinExistence type="inferred from homology"/>
<feature type="non-terminal residue" evidence="5">
    <location>
        <position position="307"/>
    </location>
</feature>
<evidence type="ECO:0000256" key="1">
    <source>
        <dbReference type="ARBA" id="ARBA00001275"/>
    </source>
</evidence>
<comment type="catalytic activity">
    <reaction evidence="1">
        <text>[(1-&gt;4)-alpha-D-glucosyl](n) + phosphate = [(1-&gt;4)-alpha-D-glucosyl](n-1) + alpha-D-glucose 1-phosphate</text>
        <dbReference type="Rhea" id="RHEA:41732"/>
        <dbReference type="Rhea" id="RHEA-COMP:9584"/>
        <dbReference type="Rhea" id="RHEA-COMP:9586"/>
        <dbReference type="ChEBI" id="CHEBI:15444"/>
        <dbReference type="ChEBI" id="CHEBI:43474"/>
        <dbReference type="ChEBI" id="CHEBI:58601"/>
        <dbReference type="EC" id="2.4.1.1"/>
    </reaction>
</comment>
<dbReference type="Proteomes" id="UP000547674">
    <property type="component" value="Unassembled WGS sequence"/>
</dbReference>
<dbReference type="PANTHER" id="PTHR42655:SF1">
    <property type="entry name" value="GLYCOGEN PHOSPHORYLASE"/>
    <property type="match status" value="1"/>
</dbReference>
<dbReference type="SUPFAM" id="SSF53756">
    <property type="entry name" value="UDP-Glycosyltransferase/glycogen phosphorylase"/>
    <property type="match status" value="1"/>
</dbReference>
<organism evidence="5 6">
    <name type="scientific">Eiseniibacteriota bacterium</name>
    <dbReference type="NCBI Taxonomy" id="2212470"/>
    <lineage>
        <taxon>Bacteria</taxon>
        <taxon>Candidatus Eiseniibacteriota</taxon>
    </lineage>
</organism>
<dbReference type="GO" id="GO:0008184">
    <property type="term" value="F:glycogen phosphorylase activity"/>
    <property type="evidence" value="ECO:0007669"/>
    <property type="project" value="InterPro"/>
</dbReference>
<comment type="similarity">
    <text evidence="2">Belongs to the glycogen phosphorylase family.</text>
</comment>
<dbReference type="PANTHER" id="PTHR42655">
    <property type="entry name" value="GLYCOGEN PHOSPHORYLASE"/>
    <property type="match status" value="1"/>
</dbReference>
<dbReference type="InterPro" id="IPR000811">
    <property type="entry name" value="Glyco_trans_35"/>
</dbReference>
<evidence type="ECO:0000256" key="2">
    <source>
        <dbReference type="ARBA" id="ARBA00006047"/>
    </source>
</evidence>
<name>A0A7Y2H127_UNCEI</name>
<feature type="domain" description="DUF3417" evidence="4">
    <location>
        <begin position="13"/>
        <end position="120"/>
    </location>
</feature>
<reference evidence="5 6" key="1">
    <citation type="submission" date="2020-03" db="EMBL/GenBank/DDBJ databases">
        <title>Metabolic flexibility allows generalist bacteria to become dominant in a frequently disturbed ecosystem.</title>
        <authorList>
            <person name="Chen Y.-J."/>
            <person name="Leung P.M."/>
            <person name="Bay S.K."/>
            <person name="Hugenholtz P."/>
            <person name="Kessler A.J."/>
            <person name="Shelley G."/>
            <person name="Waite D.W."/>
            <person name="Cook P.L."/>
            <person name="Greening C."/>
        </authorList>
    </citation>
    <scope>NUCLEOTIDE SEQUENCE [LARGE SCALE GENOMIC DNA]</scope>
    <source>
        <strain evidence="5">SS_bin_28</strain>
    </source>
</reference>
<dbReference type="GO" id="GO:0030170">
    <property type="term" value="F:pyridoxal phosphate binding"/>
    <property type="evidence" value="ECO:0007669"/>
    <property type="project" value="InterPro"/>
</dbReference>
<accession>A0A7Y2H127</accession>
<sequence length="307" mass="35388">MPKTQVLHIKPRLPENLEGLRTLAMNLRWTWDFRTAELFEFLDPKLWARVRHNPVVLLGSMDQRRLEKLASDRNFLKRLKEAETRLQDYLGDETWFQRTYPQSTSAKFAYFSAEFGIHECVPFYSGGLGVLAGDHLKSASDLGVPLVGVGLAYHQGYFRQYLNADGWQQEAYLDRDFYNLPMTLVKDEHGQPLKVEVEFPEKNIVCYIWKLAVGRIELFLLDTNVPENDISDRPITRRLYGGNKETRIRQEMILGIGGFRALKAMGIEPTVCHMNEGHAAFLGMERVRQTRKDLGLEYEAAQQMTSA</sequence>
<evidence type="ECO:0000256" key="3">
    <source>
        <dbReference type="ARBA" id="ARBA00022533"/>
    </source>
</evidence>
<evidence type="ECO:0000259" key="4">
    <source>
        <dbReference type="Pfam" id="PF11897"/>
    </source>
</evidence>
<dbReference type="NCBIfam" id="TIGR02094">
    <property type="entry name" value="more_P_ylases"/>
    <property type="match status" value="1"/>
</dbReference>
<dbReference type="Pfam" id="PF11897">
    <property type="entry name" value="DUF3417"/>
    <property type="match status" value="1"/>
</dbReference>
<dbReference type="InterPro" id="IPR011834">
    <property type="entry name" value="Agluc_phsphrylas"/>
</dbReference>
<dbReference type="GO" id="GO:0005975">
    <property type="term" value="P:carbohydrate metabolic process"/>
    <property type="evidence" value="ECO:0007669"/>
    <property type="project" value="InterPro"/>
</dbReference>
<dbReference type="InterPro" id="IPR024517">
    <property type="entry name" value="Glycogen_phosphorylase_DUF3417"/>
</dbReference>
<dbReference type="Gene3D" id="3.40.50.2000">
    <property type="entry name" value="Glycogen Phosphorylase B"/>
    <property type="match status" value="2"/>
</dbReference>
<dbReference type="AlphaFoldDB" id="A0A7Y2H127"/>
<comment type="caution">
    <text evidence="5">The sequence shown here is derived from an EMBL/GenBank/DDBJ whole genome shotgun (WGS) entry which is preliminary data.</text>
</comment>
<dbReference type="Pfam" id="PF00343">
    <property type="entry name" value="Phosphorylase"/>
    <property type="match status" value="1"/>
</dbReference>
<dbReference type="InterPro" id="IPR052182">
    <property type="entry name" value="Glycogen/Maltodextrin_Phosph"/>
</dbReference>
<keyword evidence="3" id="KW-0021">Allosteric enzyme</keyword>
<gene>
    <name evidence="5" type="primary">glgP</name>
    <name evidence="5" type="ORF">HKN21_02155</name>
</gene>
<evidence type="ECO:0000313" key="5">
    <source>
        <dbReference type="EMBL" id="NNF05541.1"/>
    </source>
</evidence>
<evidence type="ECO:0000313" key="6">
    <source>
        <dbReference type="Proteomes" id="UP000547674"/>
    </source>
</evidence>